<evidence type="ECO:0000313" key="2">
    <source>
        <dbReference type="EMBL" id="MDE1462558.1"/>
    </source>
</evidence>
<name>A0ABT5U855_9GAMM</name>
<evidence type="ECO:0008006" key="4">
    <source>
        <dbReference type="Google" id="ProtNLM"/>
    </source>
</evidence>
<organism evidence="2 3">
    <name type="scientific">Spartinivicinus poritis</name>
    <dbReference type="NCBI Taxonomy" id="2994640"/>
    <lineage>
        <taxon>Bacteria</taxon>
        <taxon>Pseudomonadati</taxon>
        <taxon>Pseudomonadota</taxon>
        <taxon>Gammaproteobacteria</taxon>
        <taxon>Oceanospirillales</taxon>
        <taxon>Zooshikellaceae</taxon>
        <taxon>Spartinivicinus</taxon>
    </lineage>
</organism>
<comment type="caution">
    <text evidence="2">The sequence shown here is derived from an EMBL/GenBank/DDBJ whole genome shotgun (WGS) entry which is preliminary data.</text>
</comment>
<proteinExistence type="predicted"/>
<feature type="region of interest" description="Disordered" evidence="1">
    <location>
        <begin position="49"/>
        <end position="72"/>
    </location>
</feature>
<evidence type="ECO:0000256" key="1">
    <source>
        <dbReference type="SAM" id="MobiDB-lite"/>
    </source>
</evidence>
<dbReference type="RefSeq" id="WP_274688914.1">
    <property type="nucleotide sequence ID" value="NZ_JAPMOU010000011.1"/>
</dbReference>
<gene>
    <name evidence="2" type="ORF">ORQ98_11315</name>
</gene>
<protein>
    <recommendedName>
        <fullName evidence="4">Lipoprotein</fullName>
    </recommendedName>
</protein>
<reference evidence="2 3" key="1">
    <citation type="submission" date="2022-11" db="EMBL/GenBank/DDBJ databases">
        <title>Spartinivicinus poritis sp. nov., isolated from scleractinian coral Porites lutea.</title>
        <authorList>
            <person name="Zhang G."/>
            <person name="Cai L."/>
            <person name="Wei Q."/>
        </authorList>
    </citation>
    <scope>NUCLEOTIDE SEQUENCE [LARGE SCALE GENOMIC DNA]</scope>
    <source>
        <strain evidence="2 3">A2-2</strain>
    </source>
</reference>
<dbReference type="EMBL" id="JAPMOU010000011">
    <property type="protein sequence ID" value="MDE1462558.1"/>
    <property type="molecule type" value="Genomic_DNA"/>
</dbReference>
<dbReference type="PROSITE" id="PS51257">
    <property type="entry name" value="PROKAR_LIPOPROTEIN"/>
    <property type="match status" value="1"/>
</dbReference>
<sequence length="72" mass="7907">MKLRKLNQLKKSLKKLQIILCISLVVWVAGCTIHPRTGEVEVDVPETIHIEPGSSPSNGKFCPPGQAKKGRC</sequence>
<dbReference type="Proteomes" id="UP001528823">
    <property type="component" value="Unassembled WGS sequence"/>
</dbReference>
<keyword evidence="3" id="KW-1185">Reference proteome</keyword>
<accession>A0ABT5U855</accession>
<evidence type="ECO:0000313" key="3">
    <source>
        <dbReference type="Proteomes" id="UP001528823"/>
    </source>
</evidence>